<evidence type="ECO:0000313" key="39">
    <source>
        <dbReference type="Proteomes" id="UP000365297"/>
    </source>
</evidence>
<organism evidence="24 43">
    <name type="scientific">Listeria monocytogenes</name>
    <dbReference type="NCBI Taxonomy" id="1639"/>
    <lineage>
        <taxon>Bacteria</taxon>
        <taxon>Bacillati</taxon>
        <taxon>Bacillota</taxon>
        <taxon>Bacilli</taxon>
        <taxon>Bacillales</taxon>
        <taxon>Listeriaceae</taxon>
        <taxon>Listeria</taxon>
    </lineage>
</organism>
<dbReference type="EMBL" id="AABBAW010000005">
    <property type="protein sequence ID" value="EAG2515545.1"/>
    <property type="molecule type" value="Genomic_DNA"/>
</dbReference>
<dbReference type="Proteomes" id="UP000566721">
    <property type="component" value="Unassembled WGS sequence"/>
</dbReference>
<evidence type="ECO:0000313" key="12">
    <source>
        <dbReference type="EMBL" id="EAG2246210.1"/>
    </source>
</evidence>
<evidence type="ECO:0000313" key="26">
    <source>
        <dbReference type="EMBL" id="ECX6925794.1"/>
    </source>
</evidence>
<evidence type="ECO:0000313" key="14">
    <source>
        <dbReference type="EMBL" id="EAG2997482.1"/>
    </source>
</evidence>
<dbReference type="Proteomes" id="UP000522199">
    <property type="component" value="Unassembled WGS sequence"/>
</dbReference>
<evidence type="ECO:0000313" key="44">
    <source>
        <dbReference type="Proteomes" id="UP000410967"/>
    </source>
</evidence>
<proteinExistence type="predicted"/>
<evidence type="ECO:0000313" key="9">
    <source>
        <dbReference type="EMBL" id="EAE2354812.1"/>
    </source>
</evidence>
<dbReference type="Proteomes" id="UP000489121">
    <property type="component" value="Unassembled WGS sequence"/>
</dbReference>
<dbReference type="Proteomes" id="UP000548278">
    <property type="component" value="Unassembled WGS sequence"/>
</dbReference>
<dbReference type="Proteomes" id="UP000331186">
    <property type="component" value="Unassembled WGS sequence"/>
</dbReference>
<dbReference type="Proteomes" id="UP000350032">
    <property type="component" value="Unassembled WGS sequence"/>
</dbReference>
<evidence type="ECO:0000313" key="47">
    <source>
        <dbReference type="Proteomes" id="UP000467536"/>
    </source>
</evidence>
<evidence type="ECO:0000313" key="2">
    <source>
        <dbReference type="EMBL" id="EAC5551253.1"/>
    </source>
</evidence>
<evidence type="ECO:0000313" key="45">
    <source>
        <dbReference type="Proteomes" id="UP000423131"/>
    </source>
</evidence>
<dbReference type="EMBL" id="AAHZFY010000003">
    <property type="protein sequence ID" value="ECB9512657.1"/>
    <property type="molecule type" value="Genomic_DNA"/>
</dbReference>
<dbReference type="Proteomes" id="UP000365297">
    <property type="component" value="Unassembled WGS sequence"/>
</dbReference>
<evidence type="ECO:0000313" key="4">
    <source>
        <dbReference type="EMBL" id="EAC7481023.1"/>
    </source>
</evidence>
<dbReference type="EMBL" id="AAIAJJ010000002">
    <property type="protein sequence ID" value="ECC1556134.1"/>
    <property type="molecule type" value="Genomic_DNA"/>
</dbReference>
<dbReference type="Proteomes" id="UP000336166">
    <property type="component" value="Unassembled WGS sequence"/>
</dbReference>
<dbReference type="EMBL" id="AANEHK010000009">
    <property type="protein sequence ID" value="EDO0986432.1"/>
    <property type="molecule type" value="Genomic_DNA"/>
</dbReference>
<evidence type="ECO:0000313" key="1">
    <source>
        <dbReference type="EMBL" id="EAC4553018.1"/>
    </source>
</evidence>
<evidence type="ECO:0000313" key="43">
    <source>
        <dbReference type="Proteomes" id="UP000398321"/>
    </source>
</evidence>
<evidence type="ECO:0000313" key="19">
    <source>
        <dbReference type="EMBL" id="EAG9388165.1"/>
    </source>
</evidence>
<dbReference type="EMBL" id="AAANYR010000005">
    <property type="protein sequence ID" value="EAD5786978.1"/>
    <property type="molecule type" value="Genomic_DNA"/>
</dbReference>
<dbReference type="EMBL" id="AAAREG010000008">
    <property type="protein sequence ID" value="EAE2354812.1"/>
    <property type="molecule type" value="Genomic_DNA"/>
</dbReference>
<evidence type="ECO:0000313" key="32">
    <source>
        <dbReference type="Proteomes" id="UP000337746"/>
    </source>
</evidence>
<dbReference type="Proteomes" id="UP000339309">
    <property type="component" value="Unassembled WGS sequence"/>
</dbReference>
<name>A0A2Z5C0L2_LISMN</name>
<dbReference type="EMBL" id="AABAWE010000005">
    <property type="protein sequence ID" value="EAG2087868.1"/>
    <property type="molecule type" value="Genomic_DNA"/>
</dbReference>
<evidence type="ECO:0000313" key="36">
    <source>
        <dbReference type="Proteomes" id="UP000350032"/>
    </source>
</evidence>
<reference evidence="28 50" key="4">
    <citation type="submission" date="2019-09" db="EMBL/GenBank/DDBJ databases">
        <authorList>
            <consortium name="PulseNet: The National Subtyping Network for Foodborne Disease Surveillance"/>
            <person name="Tarr C.L."/>
            <person name="Trees E."/>
            <person name="Katz L.S."/>
            <person name="Carleton-Romer H.A."/>
            <person name="Stroika S."/>
            <person name="Kucerova Z."/>
            <person name="Roache K.F."/>
            <person name="Sabol A.L."/>
            <person name="Besser J."/>
            <person name="Gerner-Smidt P."/>
        </authorList>
    </citation>
    <scope>NUCLEOTIDE SEQUENCE [LARGE SCALE GENOMIC DNA]</scope>
    <source>
        <strain evidence="1 33">2015L-6227</strain>
        <strain evidence="9 31">PNUSAL000134</strain>
        <strain evidence="5 37">PNUSAL000910</strain>
        <strain evidence="10 48">PNUSAL002298</strain>
        <strain evidence="21 36">PNUSAL004402</strain>
        <strain evidence="28 50">PNUSAL005692</strain>
    </source>
</reference>
<dbReference type="EMBL" id="AABDGJ010000014">
    <property type="protein sequence ID" value="EAG6991749.1"/>
    <property type="molecule type" value="Genomic_DNA"/>
</dbReference>
<evidence type="ECO:0000313" key="30">
    <source>
        <dbReference type="Proteomes" id="UP000331186"/>
    </source>
</evidence>
<dbReference type="Proteomes" id="UP000540117">
    <property type="component" value="Unassembled WGS sequence"/>
</dbReference>
<evidence type="ECO:0000313" key="53">
    <source>
        <dbReference type="Proteomes" id="UP000527632"/>
    </source>
</evidence>
<evidence type="ECO:0000313" key="35">
    <source>
        <dbReference type="Proteomes" id="UP000345329"/>
    </source>
</evidence>
<evidence type="ECO:0000313" key="56">
    <source>
        <dbReference type="Proteomes" id="UP000548278"/>
    </source>
</evidence>
<dbReference type="EMBL" id="AAHZFN010000001">
    <property type="protein sequence ID" value="ECB9472181.1"/>
    <property type="molecule type" value="Genomic_DNA"/>
</dbReference>
<evidence type="ECO:0000313" key="22">
    <source>
        <dbReference type="EMBL" id="EAK9317583.1"/>
    </source>
</evidence>
<evidence type="ECO:0000313" key="20">
    <source>
        <dbReference type="EMBL" id="EAH4241305.1"/>
    </source>
</evidence>
<evidence type="ECO:0000313" key="29">
    <source>
        <dbReference type="EMBL" id="EDO0986432.1"/>
    </source>
</evidence>
<dbReference type="Proteomes" id="UP000481141">
    <property type="component" value="Unassembled WGS sequence"/>
</dbReference>
<evidence type="ECO:0000313" key="37">
    <source>
        <dbReference type="Proteomes" id="UP000354255"/>
    </source>
</evidence>
<dbReference type="Proteomes" id="UP000467536">
    <property type="component" value="Unassembled WGS sequence"/>
</dbReference>
<dbReference type="EMBL" id="AABGUK010000001">
    <property type="protein sequence ID" value="EAH4241305.1"/>
    <property type="molecule type" value="Genomic_DNA"/>
</dbReference>
<evidence type="ECO:0000313" key="18">
    <source>
        <dbReference type="EMBL" id="EAG6991749.1"/>
    </source>
</evidence>
<dbReference type="Proteomes" id="UP000525850">
    <property type="component" value="Unassembled WGS sequence"/>
</dbReference>
<gene>
    <name evidence="18" type="ORF">AB917_14225</name>
    <name evidence="1" type="ORF">ABZ57_11005</name>
    <name evidence="2" type="ORF">ARY78_12505</name>
    <name evidence="13" type="ORF">B1N52_10265</name>
    <name evidence="12" type="ORF">B1S26_12420</name>
    <name evidence="14" type="ORF">B5K54_09265</name>
    <name evidence="10" type="ORF">BB997_10665</name>
    <name evidence="26" type="ORF">BCZ19_14010</name>
    <name evidence="11" type="ORF">BCZ21_11390</name>
    <name evidence="16" type="ORF">CA369_08990</name>
    <name evidence="15" type="ORF">CAV64_09440</name>
    <name evidence="19" type="ORF">CW845_11775</name>
    <name evidence="21" type="ORF">D7104_03770</name>
    <name evidence="17" type="ORF">DCT16_11140</name>
    <name evidence="4" type="ORF">DQ70_10065</name>
    <name evidence="3" type="ORF">DU018_11670</name>
    <name evidence="20" type="ORF">E5F58_04715</name>
    <name evidence="8" type="ORF">EX365_10450</name>
    <name evidence="7" type="ORF">EXZ73_13695</name>
    <name evidence="27" type="ORF">F6436_06180</name>
    <name evidence="28" type="ORF">F6515_07020</name>
    <name evidence="22" type="ORF">FA835_10730</name>
    <name evidence="24" type="ORF">FLQ97_02800</name>
    <name evidence="23" type="ORF">FLR03_00630</name>
    <name evidence="25" type="ORF">FNX40_04845</name>
    <name evidence="29" type="ORF">FV747_10575</name>
    <name evidence="5" type="ORF">KV70_08605</name>
    <name evidence="6" type="ORF">UI29_11140</name>
    <name evidence="9" type="ORF">Y261_10685</name>
</gene>
<evidence type="ECO:0000313" key="41">
    <source>
        <dbReference type="Proteomes" id="UP000376505"/>
    </source>
</evidence>
<dbReference type="EMBL" id="AAAJWF010000006">
    <property type="protein sequence ID" value="EAC7481023.1"/>
    <property type="molecule type" value="Genomic_DNA"/>
</dbReference>
<evidence type="ECO:0000313" key="54">
    <source>
        <dbReference type="Proteomes" id="UP000528151"/>
    </source>
</evidence>
<evidence type="ECO:0000313" key="11">
    <source>
        <dbReference type="EMBL" id="EAG2087868.1"/>
    </source>
</evidence>
<dbReference type="Proteomes" id="UP000423131">
    <property type="component" value="Unassembled WGS sequence"/>
</dbReference>
<dbReference type="EMBL" id="AAAKQF010000004">
    <property type="protein sequence ID" value="EAC9040268.1"/>
    <property type="molecule type" value="Genomic_DNA"/>
</dbReference>
<evidence type="ECO:0000313" key="57">
    <source>
        <dbReference type="Proteomes" id="UP000549379"/>
    </source>
</evidence>
<dbReference type="EMBL" id="AALEDS010000004">
    <property type="protein sequence ID" value="ECY6543913.1"/>
    <property type="molecule type" value="Genomic_DNA"/>
</dbReference>
<evidence type="ECO:0000313" key="7">
    <source>
        <dbReference type="EMBL" id="EAD5775334.1"/>
    </source>
</evidence>
<evidence type="ECO:0000313" key="58">
    <source>
        <dbReference type="Proteomes" id="UP000566721"/>
    </source>
</evidence>
<evidence type="ECO:0000313" key="5">
    <source>
        <dbReference type="EMBL" id="EAC9040268.1"/>
    </source>
</evidence>
<dbReference type="Proteomes" id="UP000478682">
    <property type="component" value="Unassembled WGS sequence"/>
</dbReference>
<dbReference type="AlphaFoldDB" id="A0A2Z5C0L2"/>
<evidence type="ECO:0000313" key="16">
    <source>
        <dbReference type="EMBL" id="EAG4462418.1"/>
    </source>
</evidence>
<evidence type="ECO:0000313" key="46">
    <source>
        <dbReference type="Proteomes" id="UP000427828"/>
    </source>
</evidence>
<evidence type="ECO:0000313" key="23">
    <source>
        <dbReference type="EMBL" id="ECB9472181.1"/>
    </source>
</evidence>
<evidence type="ECO:0000313" key="10">
    <source>
        <dbReference type="EMBL" id="EAG1894070.1"/>
    </source>
</evidence>
<dbReference type="EMBL" id="AABAYG010000005">
    <property type="protein sequence ID" value="EAG2246210.1"/>
    <property type="molecule type" value="Genomic_DNA"/>
</dbReference>
<reference evidence="29 47" key="3">
    <citation type="submission" date="2019-08" db="EMBL/GenBank/DDBJ databases">
        <authorList>
            <person name="Ashton P.M."/>
            <person name="Dallman T."/>
            <person name="Nair S."/>
            <person name="De Pinna E."/>
            <person name="Peters T."/>
            <person name="Grant K."/>
        </authorList>
    </citation>
    <scope>NUCLEOTIDE SEQUENCE [LARGE SCALE GENOMIC DNA]</scope>
    <source>
        <strain evidence="29 47">788324</strain>
    </source>
</reference>
<dbReference type="EMBL" id="AAAIXK010000007">
    <property type="protein sequence ID" value="EAC5551253.1"/>
    <property type="molecule type" value="Genomic_DNA"/>
</dbReference>
<dbReference type="EMBL" id="AALGDA010000016">
    <property type="protein sequence ID" value="ECY9782744.1"/>
    <property type="molecule type" value="Genomic_DNA"/>
</dbReference>
<evidence type="ECO:0000313" key="33">
    <source>
        <dbReference type="Proteomes" id="UP000339309"/>
    </source>
</evidence>
<evidence type="ECO:0000313" key="51">
    <source>
        <dbReference type="Proteomes" id="UP000522199"/>
    </source>
</evidence>
<dbReference type="Proteomes" id="UP000398321">
    <property type="component" value="Unassembled WGS sequence"/>
</dbReference>
<dbReference type="Proteomes" id="UP000344343">
    <property type="component" value="Unassembled WGS sequence"/>
</dbReference>
<dbReference type="Proteomes" id="UP000337746">
    <property type="component" value="Unassembled WGS sequence"/>
</dbReference>
<evidence type="ECO:0000313" key="28">
    <source>
        <dbReference type="EMBL" id="ECY9782744.1"/>
    </source>
</evidence>
<evidence type="ECO:0000313" key="25">
    <source>
        <dbReference type="EMBL" id="ECC1556134.1"/>
    </source>
</evidence>
<evidence type="ECO:0000313" key="21">
    <source>
        <dbReference type="EMBL" id="EAK8896817.1"/>
    </source>
</evidence>
<evidence type="ECO:0000313" key="38">
    <source>
        <dbReference type="Proteomes" id="UP000364988"/>
    </source>
</evidence>
<dbReference type="Proteomes" id="UP000410967">
    <property type="component" value="Unassembled WGS sequence"/>
</dbReference>
<dbReference type="Proteomes" id="UP000389283">
    <property type="component" value="Unassembled WGS sequence"/>
</dbReference>
<evidence type="ECO:0000313" key="13">
    <source>
        <dbReference type="EMBL" id="EAG2515545.1"/>
    </source>
</evidence>
<comment type="caution">
    <text evidence="24">The sequence shown here is derived from an EMBL/GenBank/DDBJ whole genome shotgun (WGS) entry which is preliminary data.</text>
</comment>
<dbReference type="Proteomes" id="UP000427828">
    <property type="component" value="Unassembled WGS sequence"/>
</dbReference>
<evidence type="ECO:0000313" key="50">
    <source>
        <dbReference type="Proteomes" id="UP000489121"/>
    </source>
</evidence>
<accession>A0A2Z5C0L2</accession>
<dbReference type="Proteomes" id="UP000368512">
    <property type="component" value="Unassembled WGS sequence"/>
</dbReference>
<evidence type="ECO:0000313" key="24">
    <source>
        <dbReference type="EMBL" id="ECB9512657.1"/>
    </source>
</evidence>
<evidence type="ECO:0000313" key="52">
    <source>
        <dbReference type="Proteomes" id="UP000525850"/>
    </source>
</evidence>
<dbReference type="Proteomes" id="UP000549379">
    <property type="component" value="Unassembled WGS sequence"/>
</dbReference>
<evidence type="ECO:0000313" key="42">
    <source>
        <dbReference type="Proteomes" id="UP000389283"/>
    </source>
</evidence>
<evidence type="ECO:0000313" key="31">
    <source>
        <dbReference type="Proteomes" id="UP000336166"/>
    </source>
</evidence>
<evidence type="ECO:0000313" key="55">
    <source>
        <dbReference type="Proteomes" id="UP000540117"/>
    </source>
</evidence>
<dbReference type="EMBL" id="AAAIKW010000007">
    <property type="protein sequence ID" value="EAC4553018.1"/>
    <property type="molecule type" value="Genomic_DNA"/>
</dbReference>
<reference evidence="44 51" key="1">
    <citation type="submission" date="2019-04" db="EMBL/GenBank/DDBJ databases">
        <authorList>
            <consortium name="GenomeTrakr network: Whole genome sequencing for foodborne pathogen traceback"/>
        </authorList>
    </citation>
    <scope>NUCLEOTIDE SEQUENCE [LARGE SCALE GENOMIC DNA]</scope>
    <source>
        <strain evidence="18 56">CFSAN004300</strain>
        <strain evidence="19 51">CFSAN072474</strain>
        <strain evidence="27 38">FLAG-55987</strain>
        <strain evidence="22 44">PHLUSALM00088</strain>
    </source>
</reference>
<evidence type="ECO:0000313" key="34">
    <source>
        <dbReference type="Proteomes" id="UP000344343"/>
    </source>
</evidence>
<dbReference type="EMBL" id="AABEKY010000006">
    <property type="protein sequence ID" value="EAG9388165.1"/>
    <property type="molecule type" value="Genomic_DNA"/>
</dbReference>
<dbReference type="Proteomes" id="UP000527632">
    <property type="component" value="Unassembled WGS sequence"/>
</dbReference>
<dbReference type="EMBL" id="AACKDQ010000024">
    <property type="protein sequence ID" value="EAK9317583.1"/>
    <property type="molecule type" value="Genomic_DNA"/>
</dbReference>
<evidence type="ECO:0000313" key="48">
    <source>
        <dbReference type="Proteomes" id="UP000478682"/>
    </source>
</evidence>
<evidence type="ECO:0000313" key="3">
    <source>
        <dbReference type="EMBL" id="EAC6549012.1"/>
    </source>
</evidence>
<dbReference type="Proteomes" id="UP000354255">
    <property type="component" value="Unassembled WGS sequence"/>
</dbReference>
<dbReference type="Proteomes" id="UP000345329">
    <property type="component" value="Unassembled WGS sequence"/>
</dbReference>
<sequence length="62" mass="7411">MRYLYRSSGEFSKIRKKAIYRFFYNDVNVFYYYSSLFPQSDIIATSNIKGASPYDDKKVRTT</sequence>
<evidence type="ECO:0000313" key="27">
    <source>
        <dbReference type="EMBL" id="ECY6543913.1"/>
    </source>
</evidence>
<evidence type="ECO:0000313" key="49">
    <source>
        <dbReference type="Proteomes" id="UP000481141"/>
    </source>
</evidence>
<dbReference type="EMBL" id="AAAMZD010000005">
    <property type="protein sequence ID" value="EAD3793307.1"/>
    <property type="molecule type" value="Genomic_DNA"/>
</dbReference>
<dbReference type="EMBL" id="AABBZO010000009">
    <property type="protein sequence ID" value="EAG4462418.1"/>
    <property type="molecule type" value="Genomic_DNA"/>
</dbReference>
<dbReference type="EMBL" id="AABBYJ010000005">
    <property type="protein sequence ID" value="EAG4331459.1"/>
    <property type="molecule type" value="Genomic_DNA"/>
</dbReference>
<evidence type="ECO:0000313" key="40">
    <source>
        <dbReference type="Proteomes" id="UP000368512"/>
    </source>
</evidence>
<dbReference type="EMBL" id="AABBHO010000025">
    <property type="protein sequence ID" value="EAG2997482.1"/>
    <property type="molecule type" value="Genomic_DNA"/>
</dbReference>
<evidence type="ECO:0000313" key="6">
    <source>
        <dbReference type="EMBL" id="EAD3793307.1"/>
    </source>
</evidence>
<dbReference type="EMBL" id="AABATR010000005">
    <property type="protein sequence ID" value="EAG1894070.1"/>
    <property type="molecule type" value="Genomic_DNA"/>
</dbReference>
<dbReference type="EMBL" id="AABCVX010000005">
    <property type="protein sequence ID" value="EAG6169926.1"/>
    <property type="molecule type" value="Genomic_DNA"/>
</dbReference>
<dbReference type="EMBL" id="AACJYH010000002">
    <property type="protein sequence ID" value="EAK8896817.1"/>
    <property type="molecule type" value="Genomic_DNA"/>
</dbReference>
<dbReference type="Proteomes" id="UP000376505">
    <property type="component" value="Unassembled WGS sequence"/>
</dbReference>
<dbReference type="Proteomes" id="UP000528151">
    <property type="component" value="Unassembled WGS sequence"/>
</dbReference>
<dbReference type="EMBL" id="AALAQH010000010">
    <property type="protein sequence ID" value="ECX6925794.1"/>
    <property type="molecule type" value="Genomic_DNA"/>
</dbReference>
<dbReference type="Proteomes" id="UP000364988">
    <property type="component" value="Unassembled WGS sequence"/>
</dbReference>
<evidence type="ECO:0000313" key="15">
    <source>
        <dbReference type="EMBL" id="EAG4331459.1"/>
    </source>
</evidence>
<dbReference type="EMBL" id="AAANYN010000027">
    <property type="protein sequence ID" value="EAD5775334.1"/>
    <property type="molecule type" value="Genomic_DNA"/>
</dbReference>
<reference evidence="42 43" key="2">
    <citation type="submission" date="2019-07" db="EMBL/GenBank/DDBJ databases">
        <authorList>
            <consortium name="GenomeTrakr: Next Generation Sequencing Network for Food Pathogen Tracability"/>
        </authorList>
    </citation>
    <scope>NUCLEOTIDE SEQUENCE [LARGE SCALE GENOMIC DNA]</scope>
    <source>
        <strain evidence="14 57">10B02965A-1</strain>
        <strain evidence="4 40">CFSAN008042</strain>
        <strain evidence="16 54">CFSAN063727</strain>
        <strain evidence="2 39">FDA00007096</strain>
        <strain evidence="12">FDA00011243</strain>
        <strain evidence="3 30">FDA00013332</strain>
        <strain evidence="8 34">FDA00013853</strain>
        <strain evidence="23 45">FDA00014336</strain>
        <strain evidence="25 42">FDA00014370</strain>
        <strain evidence="24 43">FDA00014392</strain>
        <strain evidence="15 55">FDA1005580-S054-001</strain>
        <strain evidence="49">FDA956581-098-004</strain>
        <strain evidence="13 52">FDA960927-006-004</strain>
        <strain evidence="17 58">FLAG-38921</strain>
        <strain evidence="26 46">FLAG-51482A</strain>
        <strain evidence="11 32">FLAG-54356</strain>
        <strain evidence="7 41">FSIS31901579</strain>
        <strain evidence="20 53">LS1344</strain>
        <strain evidence="6 35">VA-WGS-00405</strain>
    </source>
</reference>
<evidence type="ECO:0000313" key="8">
    <source>
        <dbReference type="EMBL" id="EAD5786978.1"/>
    </source>
</evidence>
<protein>
    <submittedName>
        <fullName evidence="24">Uncharacterized protein</fullName>
    </submittedName>
</protein>
<evidence type="ECO:0000313" key="17">
    <source>
        <dbReference type="EMBL" id="EAG6169926.1"/>
    </source>
</evidence>
<dbReference type="EMBL" id="AAAJKI010000033">
    <property type="protein sequence ID" value="EAC6549012.1"/>
    <property type="molecule type" value="Genomic_DNA"/>
</dbReference>